<dbReference type="AlphaFoldDB" id="A0A6N1X4U3"/>
<dbReference type="Gene3D" id="3.30.1460.10">
    <property type="match status" value="1"/>
</dbReference>
<evidence type="ECO:0000313" key="2">
    <source>
        <dbReference type="Proteomes" id="UP000509579"/>
    </source>
</evidence>
<accession>A0A6N1X4U3</accession>
<reference evidence="1 2" key="1">
    <citation type="submission" date="2020-06" db="EMBL/GenBank/DDBJ databases">
        <title>Acidovorax antarctica sp. nov., isolated from Corinth ice sheet soil, Antarctic Fields Peninsula.</title>
        <authorList>
            <person name="Xu Q."/>
            <person name="Peng F."/>
        </authorList>
    </citation>
    <scope>NUCLEOTIDE SEQUENCE [LARGE SCALE GENOMIC DNA]</scope>
    <source>
        <strain evidence="1 2">16-35-5</strain>
    </source>
</reference>
<dbReference type="Pfam" id="PF05932">
    <property type="entry name" value="CesT"/>
    <property type="match status" value="1"/>
</dbReference>
<dbReference type="GO" id="GO:0030254">
    <property type="term" value="P:protein secretion by the type III secretion system"/>
    <property type="evidence" value="ECO:0007669"/>
    <property type="project" value="InterPro"/>
</dbReference>
<gene>
    <name evidence="1" type="ORF">HUK68_07835</name>
</gene>
<dbReference type="KEGG" id="aant:HUK68_07835"/>
<dbReference type="SUPFAM" id="SSF69635">
    <property type="entry name" value="Type III secretory system chaperone-like"/>
    <property type="match status" value="1"/>
</dbReference>
<dbReference type="CDD" id="cd16364">
    <property type="entry name" value="T3SC_I-like"/>
    <property type="match status" value="1"/>
</dbReference>
<sequence>MTYREALAALALEIGVDPDAFAEREELLVNDVALAFSAVQRTGTPAIQVACRIGSLSSQAPLSLLRLLLQANTLGAATGGATLGLQQATDDLVLSSTHALETPAPALARVCRVLVEAAALWTSALERGLGQPGATAALS</sequence>
<dbReference type="InterPro" id="IPR010261">
    <property type="entry name" value="Tir_chaperone"/>
</dbReference>
<dbReference type="Proteomes" id="UP000509579">
    <property type="component" value="Chromosome"/>
</dbReference>
<evidence type="ECO:0000313" key="1">
    <source>
        <dbReference type="EMBL" id="QKV52805.1"/>
    </source>
</evidence>
<organism evidence="1 2">
    <name type="scientific">Comamonas antarctica</name>
    <dbReference type="NCBI Taxonomy" id="2743470"/>
    <lineage>
        <taxon>Bacteria</taxon>
        <taxon>Pseudomonadati</taxon>
        <taxon>Pseudomonadota</taxon>
        <taxon>Betaproteobacteria</taxon>
        <taxon>Burkholderiales</taxon>
        <taxon>Comamonadaceae</taxon>
        <taxon>Comamonas</taxon>
    </lineage>
</organism>
<keyword evidence="2" id="KW-1185">Reference proteome</keyword>
<name>A0A6N1X4U3_9BURK</name>
<proteinExistence type="predicted"/>
<dbReference type="EMBL" id="CP054840">
    <property type="protein sequence ID" value="QKV52805.1"/>
    <property type="molecule type" value="Genomic_DNA"/>
</dbReference>
<protein>
    <submittedName>
        <fullName evidence="1">CesT family type III secretion system chaperone</fullName>
    </submittedName>
</protein>